<dbReference type="EMBL" id="FWWW01000095">
    <property type="protein sequence ID" value="SMB99845.1"/>
    <property type="molecule type" value="Genomic_DNA"/>
</dbReference>
<dbReference type="InterPro" id="IPR003594">
    <property type="entry name" value="HATPase_dom"/>
</dbReference>
<evidence type="ECO:0000313" key="8">
    <source>
        <dbReference type="Proteomes" id="UP000192266"/>
    </source>
</evidence>
<evidence type="ECO:0000256" key="2">
    <source>
        <dbReference type="ARBA" id="ARBA00012438"/>
    </source>
</evidence>
<gene>
    <name evidence="7" type="ORF">SAMN00120144_2799</name>
</gene>
<evidence type="ECO:0000259" key="6">
    <source>
        <dbReference type="PROSITE" id="PS50113"/>
    </source>
</evidence>
<dbReference type="InterPro" id="IPR005467">
    <property type="entry name" value="His_kinase_dom"/>
</dbReference>
<dbReference type="STRING" id="645990.SAMN00120144_2799"/>
<comment type="catalytic activity">
    <reaction evidence="1">
        <text>ATP + protein L-histidine = ADP + protein N-phospho-L-histidine.</text>
        <dbReference type="EC" id="2.7.13.3"/>
    </reaction>
</comment>
<dbReference type="Gene3D" id="1.10.287.130">
    <property type="match status" value="1"/>
</dbReference>
<reference evidence="7 8" key="1">
    <citation type="submission" date="2017-04" db="EMBL/GenBank/DDBJ databases">
        <authorList>
            <person name="Afonso C.L."/>
            <person name="Miller P.J."/>
            <person name="Scott M.A."/>
            <person name="Spackman E."/>
            <person name="Goraichik I."/>
            <person name="Dimitrov K.M."/>
            <person name="Suarez D.L."/>
            <person name="Swayne D.E."/>
        </authorList>
    </citation>
    <scope>NUCLEOTIDE SEQUENCE [LARGE SCALE GENOMIC DNA]</scope>
    <source>
        <strain evidence="7 8">DSM 11622</strain>
    </source>
</reference>
<dbReference type="GO" id="GO:0007234">
    <property type="term" value="P:osmosensory signaling via phosphorelay pathway"/>
    <property type="evidence" value="ECO:0007669"/>
    <property type="project" value="TreeGrafter"/>
</dbReference>
<evidence type="ECO:0000259" key="5">
    <source>
        <dbReference type="PROSITE" id="PS50109"/>
    </source>
</evidence>
<dbReference type="SUPFAM" id="SSF47384">
    <property type="entry name" value="Homodimeric domain of signal transducing histidine kinase"/>
    <property type="match status" value="1"/>
</dbReference>
<dbReference type="GO" id="GO:0000155">
    <property type="term" value="F:phosphorelay sensor kinase activity"/>
    <property type="evidence" value="ECO:0007669"/>
    <property type="project" value="InterPro"/>
</dbReference>
<dbReference type="InterPro" id="IPR036890">
    <property type="entry name" value="HATPase_C_sf"/>
</dbReference>
<dbReference type="Proteomes" id="UP000192266">
    <property type="component" value="Unassembled WGS sequence"/>
</dbReference>
<dbReference type="SMART" id="SM00387">
    <property type="entry name" value="HATPase_c"/>
    <property type="match status" value="1"/>
</dbReference>
<evidence type="ECO:0000256" key="3">
    <source>
        <dbReference type="ARBA" id="ARBA00022679"/>
    </source>
</evidence>
<evidence type="ECO:0000256" key="1">
    <source>
        <dbReference type="ARBA" id="ARBA00000085"/>
    </source>
</evidence>
<sequence>MDVLDRAGQRDTVYWNFVYQPLPDADGRISGITVVATDVTEQVLARRRLEHVGQELAANYATLHTAHGASQVANEALSHSNAQLTYANQDLDNFVYAASHDLKLPVLNLAGLFDELRRGVSFTDAAEEALLVPLITQALHQLSTSLDDLAALGRAQQAAHAPAEPMMLEALVEEILHTLEPQVRAANARVSTDFAARPTLTYPRASLHTVLLNLLSNALKYADPTRPARIHCSLWLAAGEPVLWVKDNGVGFDAAGHGPELFQLFRRFHAHVEGTGVGLYLVNRLLLAKGGHLEVDSQVGAGATFRAYLGPA</sequence>
<name>A0A1W1W2K6_9BACT</name>
<feature type="domain" description="PAC" evidence="6">
    <location>
        <begin position="1"/>
        <end position="51"/>
    </location>
</feature>
<dbReference type="SUPFAM" id="SSF55874">
    <property type="entry name" value="ATPase domain of HSP90 chaperone/DNA topoisomerase II/histidine kinase"/>
    <property type="match status" value="1"/>
</dbReference>
<keyword evidence="3" id="KW-0808">Transferase</keyword>
<proteinExistence type="predicted"/>
<dbReference type="PROSITE" id="PS50109">
    <property type="entry name" value="HIS_KIN"/>
    <property type="match status" value="1"/>
</dbReference>
<protein>
    <recommendedName>
        <fullName evidence="2">histidine kinase</fullName>
        <ecNumber evidence="2">2.7.13.3</ecNumber>
    </recommendedName>
</protein>
<dbReference type="Gene3D" id="3.30.450.20">
    <property type="entry name" value="PAS domain"/>
    <property type="match status" value="1"/>
</dbReference>
<dbReference type="Gene3D" id="3.30.565.10">
    <property type="entry name" value="Histidine kinase-like ATPase, C-terminal domain"/>
    <property type="match status" value="1"/>
</dbReference>
<evidence type="ECO:0000256" key="4">
    <source>
        <dbReference type="ARBA" id="ARBA00022777"/>
    </source>
</evidence>
<feature type="domain" description="Histidine kinase" evidence="5">
    <location>
        <begin position="97"/>
        <end position="312"/>
    </location>
</feature>
<dbReference type="EC" id="2.7.13.3" evidence="2"/>
<accession>A0A1W1W2K6</accession>
<dbReference type="PRINTS" id="PR00344">
    <property type="entry name" value="BCTRLSENSOR"/>
</dbReference>
<organism evidence="7 8">
    <name type="scientific">Hymenobacter roseosalivarius DSM 11622</name>
    <dbReference type="NCBI Taxonomy" id="645990"/>
    <lineage>
        <taxon>Bacteria</taxon>
        <taxon>Pseudomonadati</taxon>
        <taxon>Bacteroidota</taxon>
        <taxon>Cytophagia</taxon>
        <taxon>Cytophagales</taxon>
        <taxon>Hymenobacteraceae</taxon>
        <taxon>Hymenobacter</taxon>
    </lineage>
</organism>
<dbReference type="Pfam" id="PF02518">
    <property type="entry name" value="HATPase_c"/>
    <property type="match status" value="1"/>
</dbReference>
<dbReference type="GO" id="GO:0000156">
    <property type="term" value="F:phosphorelay response regulator activity"/>
    <property type="evidence" value="ECO:0007669"/>
    <property type="project" value="TreeGrafter"/>
</dbReference>
<dbReference type="OrthoDB" id="9766459at2"/>
<keyword evidence="4 7" id="KW-0418">Kinase</keyword>
<dbReference type="PROSITE" id="PS50113">
    <property type="entry name" value="PAC"/>
    <property type="match status" value="1"/>
</dbReference>
<dbReference type="PANTHER" id="PTHR42878">
    <property type="entry name" value="TWO-COMPONENT HISTIDINE KINASE"/>
    <property type="match status" value="1"/>
</dbReference>
<dbReference type="InterPro" id="IPR004358">
    <property type="entry name" value="Sig_transdc_His_kin-like_C"/>
</dbReference>
<dbReference type="InterPro" id="IPR050351">
    <property type="entry name" value="BphY/WalK/GraS-like"/>
</dbReference>
<dbReference type="GO" id="GO:0030295">
    <property type="term" value="F:protein kinase activator activity"/>
    <property type="evidence" value="ECO:0007669"/>
    <property type="project" value="TreeGrafter"/>
</dbReference>
<keyword evidence="8" id="KW-1185">Reference proteome</keyword>
<evidence type="ECO:0000313" key="7">
    <source>
        <dbReference type="EMBL" id="SMB99845.1"/>
    </source>
</evidence>
<dbReference type="InterPro" id="IPR036097">
    <property type="entry name" value="HisK_dim/P_sf"/>
</dbReference>
<dbReference type="AlphaFoldDB" id="A0A1W1W2K6"/>
<dbReference type="PANTHER" id="PTHR42878:SF15">
    <property type="entry name" value="BACTERIOPHYTOCHROME"/>
    <property type="match status" value="1"/>
</dbReference>
<dbReference type="InterPro" id="IPR000700">
    <property type="entry name" value="PAS-assoc_C"/>
</dbReference>